<dbReference type="GO" id="GO:0005975">
    <property type="term" value="P:carbohydrate metabolic process"/>
    <property type="evidence" value="ECO:0007669"/>
    <property type="project" value="InterPro"/>
</dbReference>
<dbReference type="GO" id="GO:0008378">
    <property type="term" value="F:galactosyltransferase activity"/>
    <property type="evidence" value="ECO:0007669"/>
    <property type="project" value="TreeGrafter"/>
</dbReference>
<keyword evidence="7" id="KW-0735">Signal-anchor</keyword>
<dbReference type="InterPro" id="IPR027995">
    <property type="entry name" value="Galactosyl_T_N"/>
</dbReference>
<dbReference type="OrthoDB" id="10038994at2759"/>
<evidence type="ECO:0000256" key="4">
    <source>
        <dbReference type="ARBA" id="ARBA00022676"/>
    </source>
</evidence>
<protein>
    <submittedName>
        <fullName evidence="13">Beta-1,4-galactosyltransferase-like protein</fullName>
    </submittedName>
</protein>
<evidence type="ECO:0000259" key="11">
    <source>
        <dbReference type="Pfam" id="PF02709"/>
    </source>
</evidence>
<evidence type="ECO:0000256" key="3">
    <source>
        <dbReference type="ARBA" id="ARBA00005735"/>
    </source>
</evidence>
<dbReference type="Gene3D" id="3.90.550.10">
    <property type="entry name" value="Spore Coat Polysaccharide Biosynthesis Protein SpsA, Chain A"/>
    <property type="match status" value="1"/>
</dbReference>
<evidence type="ECO:0000256" key="10">
    <source>
        <dbReference type="ARBA" id="ARBA00023180"/>
    </source>
</evidence>
<feature type="non-terminal residue" evidence="13">
    <location>
        <position position="1"/>
    </location>
</feature>
<keyword evidence="4" id="KW-0328">Glycosyltransferase</keyword>
<keyword evidence="10" id="KW-0325">Glycoprotein</keyword>
<evidence type="ECO:0000313" key="13">
    <source>
        <dbReference type="EMBL" id="KPM02199.1"/>
    </source>
</evidence>
<comment type="subcellular location">
    <subcellularLocation>
        <location evidence="1">Membrane</location>
        <topology evidence="1">Single-pass type II membrane protein</topology>
    </subcellularLocation>
</comment>
<dbReference type="Proteomes" id="UP000616769">
    <property type="component" value="Unassembled WGS sequence"/>
</dbReference>
<dbReference type="Pfam" id="PF13733">
    <property type="entry name" value="Glyco_transf_7N"/>
    <property type="match status" value="1"/>
</dbReference>
<organism evidence="13 14">
    <name type="scientific">Sarcoptes scabiei</name>
    <name type="common">Itch mite</name>
    <name type="synonym">Acarus scabiei</name>
    <dbReference type="NCBI Taxonomy" id="52283"/>
    <lineage>
        <taxon>Eukaryota</taxon>
        <taxon>Metazoa</taxon>
        <taxon>Ecdysozoa</taxon>
        <taxon>Arthropoda</taxon>
        <taxon>Chelicerata</taxon>
        <taxon>Arachnida</taxon>
        <taxon>Acari</taxon>
        <taxon>Acariformes</taxon>
        <taxon>Sarcoptiformes</taxon>
        <taxon>Astigmata</taxon>
        <taxon>Psoroptidia</taxon>
        <taxon>Sarcoptoidea</taxon>
        <taxon>Sarcoptidae</taxon>
        <taxon>Sarcoptinae</taxon>
        <taxon>Sarcoptes</taxon>
    </lineage>
</organism>
<gene>
    <name evidence="13" type="ORF">QR98_0006080</name>
</gene>
<dbReference type="PANTHER" id="PTHR19300:SF57">
    <property type="entry name" value="BETA-1,4-N-ACETYLGALACTOSAMINYLTRANSFERASE"/>
    <property type="match status" value="1"/>
</dbReference>
<dbReference type="UniPathway" id="UPA00378"/>
<dbReference type="GO" id="GO:0016020">
    <property type="term" value="C:membrane"/>
    <property type="evidence" value="ECO:0007669"/>
    <property type="project" value="UniProtKB-SubCell"/>
</dbReference>
<evidence type="ECO:0000256" key="1">
    <source>
        <dbReference type="ARBA" id="ARBA00004606"/>
    </source>
</evidence>
<comment type="caution">
    <text evidence="13">The sequence shown here is derived from an EMBL/GenBank/DDBJ whole genome shotgun (WGS) entry which is preliminary data.</text>
</comment>
<proteinExistence type="inferred from homology"/>
<evidence type="ECO:0000256" key="7">
    <source>
        <dbReference type="ARBA" id="ARBA00022968"/>
    </source>
</evidence>
<sequence length="238" mass="27928">MNHDLTDSLNLMVSLNKGGQYLNGLCKNSEKQNVAIIVPYRNREAHLQIFLKKMHNFLIKQNQIDYQIFLIEQDDQNRFNRANLLNIGFYESLKINPKIDCFIFHDVDIIPLNLDQIYICTNQPKHLCSYLDKFRFVLIYPTLFGGVVTINRDQFELVNGYSNLYDGWGGEDDDFFKRVQKKFDYIQRYPSTVARCLMIPHDSDQQLNEERVDLLRKAISRSNIDGLSNLNQTYTLEA</sequence>
<dbReference type="InterPro" id="IPR027791">
    <property type="entry name" value="Galactosyl_T_C"/>
</dbReference>
<keyword evidence="9" id="KW-0472">Membrane</keyword>
<keyword evidence="6" id="KW-0812">Transmembrane</keyword>
<dbReference type="VEuPathDB" id="VectorBase:SSCA004344"/>
<evidence type="ECO:0000256" key="8">
    <source>
        <dbReference type="ARBA" id="ARBA00022989"/>
    </source>
</evidence>
<keyword evidence="5" id="KW-0808">Transferase</keyword>
<evidence type="ECO:0000256" key="5">
    <source>
        <dbReference type="ARBA" id="ARBA00022679"/>
    </source>
</evidence>
<dbReference type="SUPFAM" id="SSF53448">
    <property type="entry name" value="Nucleotide-diphospho-sugar transferases"/>
    <property type="match status" value="1"/>
</dbReference>
<dbReference type="PRINTS" id="PR02050">
    <property type="entry name" value="B14GALTRFASE"/>
</dbReference>
<evidence type="ECO:0000256" key="9">
    <source>
        <dbReference type="ARBA" id="ARBA00023136"/>
    </source>
</evidence>
<evidence type="ECO:0000313" key="14">
    <source>
        <dbReference type="Proteomes" id="UP000616769"/>
    </source>
</evidence>
<dbReference type="EMBL" id="JXLN01001160">
    <property type="protein sequence ID" value="KPM02199.1"/>
    <property type="molecule type" value="Genomic_DNA"/>
</dbReference>
<evidence type="ECO:0000256" key="2">
    <source>
        <dbReference type="ARBA" id="ARBA00004922"/>
    </source>
</evidence>
<dbReference type="PANTHER" id="PTHR19300">
    <property type="entry name" value="BETA-1,4-GALACTOSYLTRANSFERASE"/>
    <property type="match status" value="1"/>
</dbReference>
<feature type="domain" description="Galactosyltransferase N-terminal" evidence="12">
    <location>
        <begin position="12"/>
        <end position="121"/>
    </location>
</feature>
<feature type="domain" description="Galactosyltransferase C-terminal" evidence="11">
    <location>
        <begin position="126"/>
        <end position="202"/>
    </location>
</feature>
<name>A0A131ZUI1_SARSC</name>
<dbReference type="GO" id="GO:0005794">
    <property type="term" value="C:Golgi apparatus"/>
    <property type="evidence" value="ECO:0007669"/>
    <property type="project" value="TreeGrafter"/>
</dbReference>
<comment type="similarity">
    <text evidence="3">Belongs to the glycosyltransferase 7 family.</text>
</comment>
<dbReference type="InterPro" id="IPR003859">
    <property type="entry name" value="Galactosyl_T"/>
</dbReference>
<reference evidence="13 14" key="1">
    <citation type="journal article" date="2015" name="Parasit. Vectors">
        <title>Draft genome of the scabies mite.</title>
        <authorList>
            <person name="Rider S.D.Jr."/>
            <person name="Morgan M.S."/>
            <person name="Arlian L.G."/>
        </authorList>
    </citation>
    <scope>NUCLEOTIDE SEQUENCE [LARGE SCALE GENOMIC DNA]</scope>
    <source>
        <strain evidence="13">Arlian Lab</strain>
    </source>
</reference>
<dbReference type="Pfam" id="PF02709">
    <property type="entry name" value="Glyco_transf_7C"/>
    <property type="match status" value="1"/>
</dbReference>
<comment type="pathway">
    <text evidence="2">Protein modification; protein glycosylation.</text>
</comment>
<dbReference type="InterPro" id="IPR029044">
    <property type="entry name" value="Nucleotide-diphossugar_trans"/>
</dbReference>
<evidence type="ECO:0000259" key="12">
    <source>
        <dbReference type="Pfam" id="PF13733"/>
    </source>
</evidence>
<evidence type="ECO:0000256" key="6">
    <source>
        <dbReference type="ARBA" id="ARBA00022692"/>
    </source>
</evidence>
<dbReference type="AlphaFoldDB" id="A0A131ZUI1"/>
<keyword evidence="8" id="KW-1133">Transmembrane helix</keyword>
<accession>A0A131ZUI1</accession>